<feature type="domain" description="Importin N-terminal" evidence="1">
    <location>
        <begin position="36"/>
        <end position="103"/>
    </location>
</feature>
<dbReference type="Gene3D" id="1.25.10.10">
    <property type="entry name" value="Leucine-rich Repeat Variant"/>
    <property type="match status" value="1"/>
</dbReference>
<dbReference type="Proteomes" id="UP000179807">
    <property type="component" value="Unassembled WGS sequence"/>
</dbReference>
<accession>A0A1J4JBT6</accession>
<dbReference type="AlphaFoldDB" id="A0A1J4JBT6"/>
<dbReference type="VEuPathDB" id="TrichDB:TRFO_37735"/>
<evidence type="ECO:0000313" key="2">
    <source>
        <dbReference type="EMBL" id="OHS96121.1"/>
    </source>
</evidence>
<gene>
    <name evidence="2" type="ORF">TRFO_37735</name>
</gene>
<sequence>MTINTLFNVGMSFDIPTIELASISMYKGDLKTQQKASSFLMEWQNSPDSINLAFEILLNSECSKFAKNSACSSIVNFSNVFYHNIEQESKINFRSKILEILFQNIKTENSELICNQIISSIINILLFDWPINWPEFPFGIFQLNEKESSKILIHIFNGLFFTLHNSMKVTTSRKYILIDAIRTISNQIIDIVFSVISLDLSLFQNYQLESPIFEVLDRKCFKEGMGILNFLVKILPIESFHNNFVLNQIIMSIYSQNDEFQKEWLHFCKKLVLWNRKIVFIEFLKPILTSISNIHNLTSSISKYLINILKNEMIFTLDNHEFNLLLSHQFLRIVNLQFLETSLLHDFWIAWENLLMHENPQIWNNVPFQNFLPLFEKLPFSTNFGFIQDKTPIFVIKRLYTRFNIDFNNYLQNFLLLTKTLPDHFWLTVGIVWDDMEKDEENEIACKIYSTIELTQIEPSTIFCLVSCIRFLQKNQEAQLFLVNLFVELLNQRKFIETLSFAFKFLTKNLPEIFLINDFFLVNCIMTHFTSLLLEFEDSGIQILKSVCIAVIKAENEEHKNLILKNFSDQINNLLGFDQTLYIGLQCLEKLPPGNPIFLILFPKLISLSQKLFDESFPMIDITNSFINCLSKLFISFFHQTSTLTNQETNQHKRWSGVILDILRLLFLKPHLYVQTFSLIKELRKWNDKFEDMFPEILNSLVFPYLIKNHCCLDEEYFEMISQFSSQFILADDLLSNSIVHGMKDLRENVVKSSIKCLILNLNHIEEENLFSDVKLLRFFLRPIFESLLDMIHSSSFKHYSKILKFLFVRNTKQNKNLEVLFVEEITGIFSSISLKESCQQAYHELNQTHSQKDKFRETLHDFILYVGQS</sequence>
<dbReference type="RefSeq" id="XP_068349258.1">
    <property type="nucleotide sequence ID" value="XM_068511603.1"/>
</dbReference>
<dbReference type="InterPro" id="IPR011989">
    <property type="entry name" value="ARM-like"/>
</dbReference>
<dbReference type="InterPro" id="IPR001494">
    <property type="entry name" value="Importin-beta_N"/>
</dbReference>
<protein>
    <recommendedName>
        <fullName evidence="1">Importin N-terminal domain-containing protein</fullName>
    </recommendedName>
</protein>
<proteinExistence type="predicted"/>
<comment type="caution">
    <text evidence="2">The sequence shown here is derived from an EMBL/GenBank/DDBJ whole genome shotgun (WGS) entry which is preliminary data.</text>
</comment>
<dbReference type="PROSITE" id="PS50166">
    <property type="entry name" value="IMPORTIN_B_NT"/>
    <property type="match status" value="1"/>
</dbReference>
<organism evidence="2 3">
    <name type="scientific">Tritrichomonas foetus</name>
    <dbReference type="NCBI Taxonomy" id="1144522"/>
    <lineage>
        <taxon>Eukaryota</taxon>
        <taxon>Metamonada</taxon>
        <taxon>Parabasalia</taxon>
        <taxon>Tritrichomonadida</taxon>
        <taxon>Tritrichomonadidae</taxon>
        <taxon>Tritrichomonas</taxon>
    </lineage>
</organism>
<dbReference type="InterPro" id="IPR016024">
    <property type="entry name" value="ARM-type_fold"/>
</dbReference>
<evidence type="ECO:0000313" key="3">
    <source>
        <dbReference type="Proteomes" id="UP000179807"/>
    </source>
</evidence>
<dbReference type="GO" id="GO:0006886">
    <property type="term" value="P:intracellular protein transport"/>
    <property type="evidence" value="ECO:0007669"/>
    <property type="project" value="InterPro"/>
</dbReference>
<reference evidence="2" key="1">
    <citation type="submission" date="2016-10" db="EMBL/GenBank/DDBJ databases">
        <authorList>
            <person name="Benchimol M."/>
            <person name="Almeida L.G."/>
            <person name="Vasconcelos A.T."/>
            <person name="Perreira-Neves A."/>
            <person name="Rosa I.A."/>
            <person name="Tasca T."/>
            <person name="Bogo M.R."/>
            <person name="de Souza W."/>
        </authorList>
    </citation>
    <scope>NUCLEOTIDE SEQUENCE [LARGE SCALE GENOMIC DNA]</scope>
    <source>
        <strain evidence="2">K</strain>
    </source>
</reference>
<dbReference type="EMBL" id="MLAK01001198">
    <property type="protein sequence ID" value="OHS96121.1"/>
    <property type="molecule type" value="Genomic_DNA"/>
</dbReference>
<keyword evidence="3" id="KW-1185">Reference proteome</keyword>
<dbReference type="SUPFAM" id="SSF48371">
    <property type="entry name" value="ARM repeat"/>
    <property type="match status" value="1"/>
</dbReference>
<evidence type="ECO:0000259" key="1">
    <source>
        <dbReference type="PROSITE" id="PS50166"/>
    </source>
</evidence>
<dbReference type="GO" id="GO:0031267">
    <property type="term" value="F:small GTPase binding"/>
    <property type="evidence" value="ECO:0007669"/>
    <property type="project" value="InterPro"/>
</dbReference>
<name>A0A1J4JBT6_9EUKA</name>
<dbReference type="GeneID" id="94846307"/>